<dbReference type="SUPFAM" id="SSF53335">
    <property type="entry name" value="S-adenosyl-L-methionine-dependent methyltransferases"/>
    <property type="match status" value="1"/>
</dbReference>
<reference evidence="3 4" key="1">
    <citation type="submission" date="2018-06" db="EMBL/GenBank/DDBJ databases">
        <authorList>
            <consortium name="Pathogen Informatics"/>
            <person name="Doyle S."/>
        </authorList>
    </citation>
    <scope>NUCLEOTIDE SEQUENCE [LARGE SCALE GENOMIC DNA]</scope>
    <source>
        <strain evidence="3 4">NCTC13149</strain>
    </source>
</reference>
<dbReference type="InterPro" id="IPR041698">
    <property type="entry name" value="Methyltransf_25"/>
</dbReference>
<dbReference type="Pfam" id="PF13649">
    <property type="entry name" value="Methyltransf_25"/>
    <property type="match status" value="1"/>
</dbReference>
<keyword evidence="1 3" id="KW-0808">Transferase</keyword>
<organism evidence="3 4">
    <name type="scientific">Peptoniphilus lacrimalis</name>
    <dbReference type="NCBI Taxonomy" id="33031"/>
    <lineage>
        <taxon>Bacteria</taxon>
        <taxon>Bacillati</taxon>
        <taxon>Bacillota</taxon>
        <taxon>Tissierellia</taxon>
        <taxon>Tissierellales</taxon>
        <taxon>Peptoniphilaceae</taxon>
        <taxon>Peptoniphilus</taxon>
    </lineage>
</organism>
<dbReference type="AlphaFoldDB" id="A0A379C3S9"/>
<evidence type="ECO:0000313" key="3">
    <source>
        <dbReference type="EMBL" id="SUB56769.1"/>
    </source>
</evidence>
<accession>A0A379C3S9</accession>
<dbReference type="Proteomes" id="UP000255517">
    <property type="component" value="Unassembled WGS sequence"/>
</dbReference>
<dbReference type="OrthoDB" id="9811589at2"/>
<evidence type="ECO:0000313" key="4">
    <source>
        <dbReference type="Proteomes" id="UP000255517"/>
    </source>
</evidence>
<dbReference type="STRING" id="1122949.GCA_000378725_00475"/>
<name>A0A379C3S9_9FIRM</name>
<dbReference type="RefSeq" id="WP_026302287.1">
    <property type="nucleotide sequence ID" value="NZ_UGSZ01000001.1"/>
</dbReference>
<dbReference type="PANTHER" id="PTHR43861">
    <property type="entry name" value="TRANS-ACONITATE 2-METHYLTRANSFERASE-RELATED"/>
    <property type="match status" value="1"/>
</dbReference>
<dbReference type="GO" id="GO:0008168">
    <property type="term" value="F:methyltransferase activity"/>
    <property type="evidence" value="ECO:0007669"/>
    <property type="project" value="UniProtKB-KW"/>
</dbReference>
<keyword evidence="3" id="KW-0489">Methyltransferase</keyword>
<dbReference type="EC" id="2.1.1.156" evidence="3"/>
<feature type="domain" description="Methyltransferase" evidence="2">
    <location>
        <begin position="37"/>
        <end position="127"/>
    </location>
</feature>
<protein>
    <submittedName>
        <fullName evidence="3">Glycine/sarcosine N-methyltransferase</fullName>
        <ecNumber evidence="3">2.1.1.156</ecNumber>
    </submittedName>
</protein>
<dbReference type="EMBL" id="UGSZ01000001">
    <property type="protein sequence ID" value="SUB56769.1"/>
    <property type="molecule type" value="Genomic_DNA"/>
</dbReference>
<evidence type="ECO:0000259" key="2">
    <source>
        <dbReference type="Pfam" id="PF13649"/>
    </source>
</evidence>
<dbReference type="InterPro" id="IPR029063">
    <property type="entry name" value="SAM-dependent_MTases_sf"/>
</dbReference>
<dbReference type="GO" id="GO:0032259">
    <property type="term" value="P:methylation"/>
    <property type="evidence" value="ECO:0007669"/>
    <property type="project" value="UniProtKB-KW"/>
</dbReference>
<evidence type="ECO:0000256" key="1">
    <source>
        <dbReference type="ARBA" id="ARBA00022679"/>
    </source>
</evidence>
<sequence length="238" mass="28545">MIYNEFAQVYDKLMYDFPYKENSEFLFNILGDRKIKVLEMAAGTGNFTKILGEKYHLHAFDISENMLSIAQNKVKNVFFFKADMVNFETLNKYDAILCLCDSYNYLLKEEDLLSSFKCVYQALEDNGIFIFDMNTKEKFLNMDRAYVDEIDDIFYSWENYFDENKSINHYCVNFFVEEKEDLYRRFYEEHLERAYPSPKVKSLLEQVGFKSIEIYKDYKNSKQIEKADRLVYVVKKRG</sequence>
<dbReference type="Gene3D" id="2.20.25.110">
    <property type="entry name" value="S-adenosyl-L-methionine-dependent methyltransferases"/>
    <property type="match status" value="1"/>
</dbReference>
<proteinExistence type="predicted"/>
<dbReference type="CDD" id="cd02440">
    <property type="entry name" value="AdoMet_MTases"/>
    <property type="match status" value="1"/>
</dbReference>
<gene>
    <name evidence="3" type="ORF">NCTC13149_00569</name>
</gene>
<dbReference type="Gene3D" id="3.40.50.150">
    <property type="entry name" value="Vaccinia Virus protein VP39"/>
    <property type="match status" value="1"/>
</dbReference>